<dbReference type="GO" id="GO:0016831">
    <property type="term" value="F:carboxy-lyase activity"/>
    <property type="evidence" value="ECO:0007669"/>
    <property type="project" value="InterPro"/>
</dbReference>
<evidence type="ECO:0000256" key="1">
    <source>
        <dbReference type="ARBA" id="ARBA00023239"/>
    </source>
</evidence>
<evidence type="ECO:0000259" key="2">
    <source>
        <dbReference type="Pfam" id="PF04909"/>
    </source>
</evidence>
<dbReference type="SUPFAM" id="SSF51556">
    <property type="entry name" value="Metallo-dependent hydrolases"/>
    <property type="match status" value="1"/>
</dbReference>
<sequence length="357" mass="41234">MSRLPEIRITNCHIHTFTSEHVPRDYPYVFLRLFKRAPFLIKGLAGLARLLGQHPIADKVDRLYQFQKEAARTSQQAVLEQVKKHYPSNTRFVVLPMDMRNIDYGPVPVSQREQHDELNRLAMHPDHLGTVIPFATVNPMAPGSAEEGVRALEDLHFRGLKIYPRMGFAPDHHVLMNKVYPVVEKLNRPVMTHCSRGGVQGKWVSDHSANRYTEPRAYVPVMRKFPDLRICLAHFGGQGDWKAYADGKAPAGKDNWQVQIRKMIGSGNHPNLWTDISYTLFHFDDYIPFLRLFLLSDDEEGERLRSRVLFGSDFYMTRQEKLSERAVCFRLRNALGEEVFRQIAVDNPEIWLGEREG</sequence>
<name>A0A917AB83_9RHOB</name>
<dbReference type="Pfam" id="PF04909">
    <property type="entry name" value="Amidohydro_2"/>
    <property type="match status" value="1"/>
</dbReference>
<dbReference type="GO" id="GO:0005737">
    <property type="term" value="C:cytoplasm"/>
    <property type="evidence" value="ECO:0007669"/>
    <property type="project" value="TreeGrafter"/>
</dbReference>
<dbReference type="GO" id="GO:0016787">
    <property type="term" value="F:hydrolase activity"/>
    <property type="evidence" value="ECO:0007669"/>
    <property type="project" value="InterPro"/>
</dbReference>
<dbReference type="AlphaFoldDB" id="A0A917AB83"/>
<dbReference type="InterPro" id="IPR032465">
    <property type="entry name" value="ACMSD"/>
</dbReference>
<dbReference type="PANTHER" id="PTHR21240:SF28">
    <property type="entry name" value="ISO-OROTATE DECARBOXYLASE (EUROFUNG)"/>
    <property type="match status" value="1"/>
</dbReference>
<dbReference type="GO" id="GO:0019748">
    <property type="term" value="P:secondary metabolic process"/>
    <property type="evidence" value="ECO:0007669"/>
    <property type="project" value="TreeGrafter"/>
</dbReference>
<dbReference type="EMBL" id="BMKN01000001">
    <property type="protein sequence ID" value="GGE39803.1"/>
    <property type="molecule type" value="Genomic_DNA"/>
</dbReference>
<evidence type="ECO:0000313" key="3">
    <source>
        <dbReference type="EMBL" id="GGE39803.1"/>
    </source>
</evidence>
<dbReference type="RefSeq" id="WP_095596635.1">
    <property type="nucleotide sequence ID" value="NZ_BMKN01000001.1"/>
</dbReference>
<reference evidence="3" key="2">
    <citation type="submission" date="2020-09" db="EMBL/GenBank/DDBJ databases">
        <authorList>
            <person name="Sun Q."/>
            <person name="Zhou Y."/>
        </authorList>
    </citation>
    <scope>NUCLEOTIDE SEQUENCE</scope>
    <source>
        <strain evidence="3">CGMCC 1.16012</strain>
    </source>
</reference>
<reference evidence="3" key="1">
    <citation type="journal article" date="2014" name="Int. J. Syst. Evol. Microbiol.">
        <title>Complete genome sequence of Corynebacterium casei LMG S-19264T (=DSM 44701T), isolated from a smear-ripened cheese.</title>
        <authorList>
            <consortium name="US DOE Joint Genome Institute (JGI-PGF)"/>
            <person name="Walter F."/>
            <person name="Albersmeier A."/>
            <person name="Kalinowski J."/>
            <person name="Ruckert C."/>
        </authorList>
    </citation>
    <scope>NUCLEOTIDE SEQUENCE</scope>
    <source>
        <strain evidence="3">CGMCC 1.16012</strain>
    </source>
</reference>
<protein>
    <recommendedName>
        <fullName evidence="2">Amidohydrolase-related domain-containing protein</fullName>
    </recommendedName>
</protein>
<dbReference type="OrthoDB" id="1407586at2"/>
<dbReference type="Proteomes" id="UP000606730">
    <property type="component" value="Unassembled WGS sequence"/>
</dbReference>
<organism evidence="3 4">
    <name type="scientific">Actibacterium pelagium</name>
    <dbReference type="NCBI Taxonomy" id="2029103"/>
    <lineage>
        <taxon>Bacteria</taxon>
        <taxon>Pseudomonadati</taxon>
        <taxon>Pseudomonadota</taxon>
        <taxon>Alphaproteobacteria</taxon>
        <taxon>Rhodobacterales</taxon>
        <taxon>Roseobacteraceae</taxon>
        <taxon>Actibacterium</taxon>
    </lineage>
</organism>
<dbReference type="InterPro" id="IPR006680">
    <property type="entry name" value="Amidohydro-rel"/>
</dbReference>
<proteinExistence type="predicted"/>
<gene>
    <name evidence="3" type="ORF">GCM10011517_04430</name>
</gene>
<keyword evidence="4" id="KW-1185">Reference proteome</keyword>
<accession>A0A917AB83</accession>
<keyword evidence="1" id="KW-0456">Lyase</keyword>
<comment type="caution">
    <text evidence="3">The sequence shown here is derived from an EMBL/GenBank/DDBJ whole genome shotgun (WGS) entry which is preliminary data.</text>
</comment>
<dbReference type="InterPro" id="IPR032466">
    <property type="entry name" value="Metal_Hydrolase"/>
</dbReference>
<dbReference type="PANTHER" id="PTHR21240">
    <property type="entry name" value="2-AMINO-3-CARBOXYLMUCONATE-6-SEMIALDEHYDE DECARBOXYLASE"/>
    <property type="match status" value="1"/>
</dbReference>
<evidence type="ECO:0000313" key="4">
    <source>
        <dbReference type="Proteomes" id="UP000606730"/>
    </source>
</evidence>
<feature type="domain" description="Amidohydrolase-related" evidence="2">
    <location>
        <begin position="92"/>
        <end position="349"/>
    </location>
</feature>
<dbReference type="Gene3D" id="3.20.20.140">
    <property type="entry name" value="Metal-dependent hydrolases"/>
    <property type="match status" value="1"/>
</dbReference>